<evidence type="ECO:0000313" key="6">
    <source>
        <dbReference type="Proteomes" id="UP000177803"/>
    </source>
</evidence>
<name>A0A1F6NL34_9BACT</name>
<dbReference type="Gene3D" id="3.40.50.300">
    <property type="entry name" value="P-loop containing nucleotide triphosphate hydrolases"/>
    <property type="match status" value="1"/>
</dbReference>
<dbReference type="PROSITE" id="PS00662">
    <property type="entry name" value="T2SP_E"/>
    <property type="match status" value="1"/>
</dbReference>
<sequence>MALDDKKIVEILLAEQYLDEDALKIARKEIADSRMSLVDYLLSENVVSKDLLGQAVAEHYGIRYADLSKEKITEDIVNFIPEVVARARGVIVFGRDVNGVKVAFSDPGDVEIEQFVEKRIGEKIIQYYALPQDFESAFGVYKMGLHDSFAGIIDVLKNTNIQNDRDQAIVDVVDTLLQYAYQNKASDIHIEPYAKKIVVRFRIDGVLHDVLDLPLNLAEYVLTRIKVLSKMRTDEHRAAQDGKLRFTIEGENVDVRVSILPVTKGEKVVMRLLSSKNREFGLVDLGLGEADLQKVKKAIDNPHGMILVTGPTGSGKTTTLYAVLKILNKRDVNIATIEDPVEYDIEGVSQIQVNVKSDLTFAKGLRAIVRQDPDIIMVGEIRDEETADIAVNSALTGHLVLSTIHTNDAATTLPRLIDMNVQPFLVASTINVAIAQRLVRKICTKCRASYTIGADEKAILENYPQIKKILEKRGYKKFDKLTLYRGAGCQVCGQTGYTGRFGIFEVLEMTSAVKELILKNASSDAVNALAKEQGMTDMLEDGIGKALNGQTTLGEVLRATH</sequence>
<dbReference type="PANTHER" id="PTHR30258">
    <property type="entry name" value="TYPE II SECRETION SYSTEM PROTEIN GSPE-RELATED"/>
    <property type="match status" value="1"/>
</dbReference>
<dbReference type="CDD" id="cd01129">
    <property type="entry name" value="PulE-GspE-like"/>
    <property type="match status" value="1"/>
</dbReference>
<protein>
    <recommendedName>
        <fullName evidence="4">Bacterial type II secretion system protein E domain-containing protein</fullName>
    </recommendedName>
</protein>
<organism evidence="5 6">
    <name type="scientific">Candidatus Magasanikbacteria bacterium RIFOXYA2_FULL_44_8</name>
    <dbReference type="NCBI Taxonomy" id="1798696"/>
    <lineage>
        <taxon>Bacteria</taxon>
        <taxon>Candidatus Magasanikiibacteriota</taxon>
    </lineage>
</organism>
<dbReference type="Gene3D" id="3.30.450.90">
    <property type="match status" value="1"/>
</dbReference>
<evidence type="ECO:0000256" key="1">
    <source>
        <dbReference type="ARBA" id="ARBA00006611"/>
    </source>
</evidence>
<dbReference type="SUPFAM" id="SSF160246">
    <property type="entry name" value="EspE N-terminal domain-like"/>
    <property type="match status" value="1"/>
</dbReference>
<evidence type="ECO:0000313" key="5">
    <source>
        <dbReference type="EMBL" id="OGH84473.1"/>
    </source>
</evidence>
<comment type="caution">
    <text evidence="5">The sequence shown here is derived from an EMBL/GenBank/DDBJ whole genome shotgun (WGS) entry which is preliminary data.</text>
</comment>
<accession>A0A1F6NL34</accession>
<dbReference type="Pfam" id="PF05157">
    <property type="entry name" value="MshEN"/>
    <property type="match status" value="1"/>
</dbReference>
<dbReference type="SMART" id="SM00382">
    <property type="entry name" value="AAA"/>
    <property type="match status" value="1"/>
</dbReference>
<dbReference type="GO" id="GO:0005886">
    <property type="term" value="C:plasma membrane"/>
    <property type="evidence" value="ECO:0007669"/>
    <property type="project" value="TreeGrafter"/>
</dbReference>
<dbReference type="EMBL" id="MFQR01000018">
    <property type="protein sequence ID" value="OGH84473.1"/>
    <property type="molecule type" value="Genomic_DNA"/>
</dbReference>
<dbReference type="InterPro" id="IPR001482">
    <property type="entry name" value="T2SS/T4SS_dom"/>
</dbReference>
<evidence type="ECO:0000256" key="2">
    <source>
        <dbReference type="ARBA" id="ARBA00022741"/>
    </source>
</evidence>
<keyword evidence="3" id="KW-0067">ATP-binding</keyword>
<dbReference type="AlphaFoldDB" id="A0A1F6NL34"/>
<dbReference type="FunFam" id="3.40.50.300:FF:000398">
    <property type="entry name" value="Type IV pilus assembly ATPase PilB"/>
    <property type="match status" value="1"/>
</dbReference>
<dbReference type="InterPro" id="IPR003593">
    <property type="entry name" value="AAA+_ATPase"/>
</dbReference>
<dbReference type="Proteomes" id="UP000177803">
    <property type="component" value="Unassembled WGS sequence"/>
</dbReference>
<dbReference type="InterPro" id="IPR027417">
    <property type="entry name" value="P-loop_NTPase"/>
</dbReference>
<proteinExistence type="inferred from homology"/>
<feature type="domain" description="Bacterial type II secretion system protein E" evidence="4">
    <location>
        <begin position="369"/>
        <end position="383"/>
    </location>
</feature>
<evidence type="ECO:0000259" key="4">
    <source>
        <dbReference type="PROSITE" id="PS00662"/>
    </source>
</evidence>
<dbReference type="SUPFAM" id="SSF52540">
    <property type="entry name" value="P-loop containing nucleoside triphosphate hydrolases"/>
    <property type="match status" value="1"/>
</dbReference>
<dbReference type="InterPro" id="IPR007831">
    <property type="entry name" value="T2SS_GspE_N"/>
</dbReference>
<evidence type="ECO:0000256" key="3">
    <source>
        <dbReference type="ARBA" id="ARBA00022840"/>
    </source>
</evidence>
<dbReference type="InterPro" id="IPR037257">
    <property type="entry name" value="T2SS_E_N_sf"/>
</dbReference>
<dbReference type="PANTHER" id="PTHR30258:SF3">
    <property type="entry name" value="SLL1921 PROTEIN"/>
    <property type="match status" value="1"/>
</dbReference>
<comment type="similarity">
    <text evidence="1">Belongs to the GSP E family.</text>
</comment>
<reference evidence="5 6" key="1">
    <citation type="journal article" date="2016" name="Nat. Commun.">
        <title>Thousands of microbial genomes shed light on interconnected biogeochemical processes in an aquifer system.</title>
        <authorList>
            <person name="Anantharaman K."/>
            <person name="Brown C.T."/>
            <person name="Hug L.A."/>
            <person name="Sharon I."/>
            <person name="Castelle C.J."/>
            <person name="Probst A.J."/>
            <person name="Thomas B.C."/>
            <person name="Singh A."/>
            <person name="Wilkins M.J."/>
            <person name="Karaoz U."/>
            <person name="Brodie E.L."/>
            <person name="Williams K.H."/>
            <person name="Hubbard S.S."/>
            <person name="Banfield J.F."/>
        </authorList>
    </citation>
    <scope>NUCLEOTIDE SEQUENCE [LARGE SCALE GENOMIC DNA]</scope>
</reference>
<keyword evidence="2" id="KW-0547">Nucleotide-binding</keyword>
<dbReference type="GO" id="GO:0016887">
    <property type="term" value="F:ATP hydrolysis activity"/>
    <property type="evidence" value="ECO:0007669"/>
    <property type="project" value="TreeGrafter"/>
</dbReference>
<dbReference type="GO" id="GO:0005524">
    <property type="term" value="F:ATP binding"/>
    <property type="evidence" value="ECO:0007669"/>
    <property type="project" value="UniProtKB-KW"/>
</dbReference>
<dbReference type="Pfam" id="PF00437">
    <property type="entry name" value="T2SSE"/>
    <property type="match status" value="1"/>
</dbReference>
<gene>
    <name evidence="5" type="ORF">A2261_03740</name>
</gene>